<dbReference type="AlphaFoldDB" id="A0A1Z3HJC1"/>
<dbReference type="KEGG" id="hhg:XM38_013360"/>
<organism evidence="1 2">
    <name type="scientific">Halomicronema hongdechloris C2206</name>
    <dbReference type="NCBI Taxonomy" id="1641165"/>
    <lineage>
        <taxon>Bacteria</taxon>
        <taxon>Bacillati</taxon>
        <taxon>Cyanobacteriota</taxon>
        <taxon>Cyanophyceae</taxon>
        <taxon>Nodosilineales</taxon>
        <taxon>Nodosilineaceae</taxon>
        <taxon>Halomicronema</taxon>
    </lineage>
</organism>
<dbReference type="EMBL" id="CP021983">
    <property type="protein sequence ID" value="ASC70398.1"/>
    <property type="molecule type" value="Genomic_DNA"/>
</dbReference>
<dbReference type="RefSeq" id="WP_202978836.1">
    <property type="nucleotide sequence ID" value="NZ_CP021983.2"/>
</dbReference>
<evidence type="ECO:0000313" key="2">
    <source>
        <dbReference type="Proteomes" id="UP000191901"/>
    </source>
</evidence>
<dbReference type="InterPro" id="IPR027417">
    <property type="entry name" value="P-loop_NTPase"/>
</dbReference>
<name>A0A1Z3HJC1_9CYAN</name>
<proteinExistence type="predicted"/>
<reference evidence="1 2" key="1">
    <citation type="journal article" date="2016" name="Biochim. Biophys. Acta">
        <title>Characterization of red-shifted phycobilisomes isolated from the chlorophyll f-containing cyanobacterium Halomicronema hongdechloris.</title>
        <authorList>
            <person name="Li Y."/>
            <person name="Lin Y."/>
            <person name="Garvey C.J."/>
            <person name="Birch D."/>
            <person name="Corkery R.W."/>
            <person name="Loughlin P.C."/>
            <person name="Scheer H."/>
            <person name="Willows R.D."/>
            <person name="Chen M."/>
        </authorList>
    </citation>
    <scope>NUCLEOTIDE SEQUENCE [LARGE SCALE GENOMIC DNA]</scope>
    <source>
        <strain evidence="1 2">C2206</strain>
    </source>
</reference>
<dbReference type="Gene3D" id="3.40.50.300">
    <property type="entry name" value="P-loop containing nucleotide triphosphate hydrolases"/>
    <property type="match status" value="2"/>
</dbReference>
<sequence length="937" mass="104680">MKQKIGKHRLKLGGQFVGTLTPFEDALNLAAMLRVELRGRRVGAYVLTKGQNREHLCFVFCFDCKGIHNTLTDAQVETIFSQLESGLKDLPGGERLTIHLGSFSSDSDRQQDLAQLTDLAPSSALKFLLTSDRARIQQLTQQGLRKPKFLRLYVTYTVQSGSEGAQDLIEKLIGRGETLWKSFTGELQNAKNQRLQTVITKAFTDGFLLWEQVLSNKMGLSIKPLGEVDLWTLLWQRFNTSAPIDIPQLIILNQQGLQEQVNSEIHSTTLLTRAGVPTAGKSWTKVNGRYVAPLTFLEKPGGWANEFAQLRYLWEVLSRETVADTEIFCQLTRANETLVKTTVQRMLKQSNLTATLAEEGNSVDVAAELKMKRSIEAQEELFEGALPIHTAVVFLIHRPNLEQLDEACRYLQSCFRRPAWVEREQDYAWKVWLQTLPIVWDALMVSPFNRRQLYLTGEVPGLMPLVLTQPCDTQGFELIAEEGGSPIHLDLFTQHKNLGLFATTRAGKSVLVSGILTQALAYRFPVVALDFPKPDGSSTFTDYTQLVGGAYFDISRESNNLFELPDLRHLPGDEQKERLQDFQSFLESALLTMIVGSGASESVMTQTIRSILVLALNAFFSDRSIQRRYLEAMEGRLGSAAWDRIPTLADFLTFCTPEQLDLQQVGGNIEAALNMIELRLRFWLSSRVGRAISAPSSFPTDAQLLVFALRNLANEEDAAVLALSAYAAALRRALEAPASVFFIDEAPILFEFDEIGALIGRLCANGAKAGIRVIISAQDPDTVHKSPASAKIFQNLTTRLIGRVQPTAVDSFERILKYPPAIINRNASDSFFPKREGIYSQWLLDNNGIYTYCRYYPAFAQLAAVANNPDEQATRDLVLRHAPDEFTGLAEFARLLVQSIQSGEPLSVITERWFAERNPHPEVPIAPFNSLHSGGSR</sequence>
<accession>A0A1Z3HJC1</accession>
<evidence type="ECO:0000313" key="1">
    <source>
        <dbReference type="EMBL" id="ASC70398.1"/>
    </source>
</evidence>
<gene>
    <name evidence="1" type="ORF">XM38_013360</name>
</gene>
<keyword evidence="2" id="KW-1185">Reference proteome</keyword>
<dbReference type="SUPFAM" id="SSF52540">
    <property type="entry name" value="P-loop containing nucleoside triphosphate hydrolases"/>
    <property type="match status" value="1"/>
</dbReference>
<protein>
    <submittedName>
        <fullName evidence="1">Uncharacterized protein</fullName>
    </submittedName>
</protein>
<dbReference type="Proteomes" id="UP000191901">
    <property type="component" value="Chromosome"/>
</dbReference>